<reference evidence="1" key="2">
    <citation type="journal article" date="2023" name="IMA Fungus">
        <title>Comparative genomic study of the Penicillium genus elucidates a diverse pangenome and 15 lateral gene transfer events.</title>
        <authorList>
            <person name="Petersen C."/>
            <person name="Sorensen T."/>
            <person name="Nielsen M.R."/>
            <person name="Sondergaard T.E."/>
            <person name="Sorensen J.L."/>
            <person name="Fitzpatrick D.A."/>
            <person name="Frisvad J.C."/>
            <person name="Nielsen K.L."/>
        </authorList>
    </citation>
    <scope>NUCLEOTIDE SEQUENCE</scope>
    <source>
        <strain evidence="1">IBT 34128</strain>
    </source>
</reference>
<name>A0A9W9ER86_9EURO</name>
<comment type="caution">
    <text evidence="1">The sequence shown here is derived from an EMBL/GenBank/DDBJ whole genome shotgun (WGS) entry which is preliminary data.</text>
</comment>
<evidence type="ECO:0000313" key="2">
    <source>
        <dbReference type="Proteomes" id="UP001141434"/>
    </source>
</evidence>
<accession>A0A9W9ER86</accession>
<dbReference type="GeneID" id="81397539"/>
<keyword evidence="2" id="KW-1185">Reference proteome</keyword>
<dbReference type="AlphaFoldDB" id="A0A9W9ER86"/>
<reference evidence="1" key="1">
    <citation type="submission" date="2022-11" db="EMBL/GenBank/DDBJ databases">
        <authorList>
            <person name="Petersen C."/>
        </authorList>
    </citation>
    <scope>NUCLEOTIDE SEQUENCE</scope>
    <source>
        <strain evidence="1">IBT 34128</strain>
    </source>
</reference>
<organism evidence="1 2">
    <name type="scientific">Penicillium alfredii</name>
    <dbReference type="NCBI Taxonomy" id="1506179"/>
    <lineage>
        <taxon>Eukaryota</taxon>
        <taxon>Fungi</taxon>
        <taxon>Dikarya</taxon>
        <taxon>Ascomycota</taxon>
        <taxon>Pezizomycotina</taxon>
        <taxon>Eurotiomycetes</taxon>
        <taxon>Eurotiomycetidae</taxon>
        <taxon>Eurotiales</taxon>
        <taxon>Aspergillaceae</taxon>
        <taxon>Penicillium</taxon>
    </lineage>
</organism>
<dbReference type="EMBL" id="JAPMSZ010000010">
    <property type="protein sequence ID" value="KAJ5086538.1"/>
    <property type="molecule type" value="Genomic_DNA"/>
</dbReference>
<evidence type="ECO:0000313" key="1">
    <source>
        <dbReference type="EMBL" id="KAJ5086538.1"/>
    </source>
</evidence>
<protein>
    <submittedName>
        <fullName evidence="1">Uncharacterized protein</fullName>
    </submittedName>
</protein>
<sequence length="106" mass="11755">MPSDEECPYLERSIRETLQQAQLKTLRLAFSAPHPENWVLVNEKDYAISLCLARRSFSDWIAIAASATVEFEGLVTMDRVLDGLGTKDRGASSRCTLFSAFSLAGI</sequence>
<dbReference type="Proteomes" id="UP001141434">
    <property type="component" value="Unassembled WGS sequence"/>
</dbReference>
<dbReference type="RefSeq" id="XP_056508663.1">
    <property type="nucleotide sequence ID" value="XM_056658370.1"/>
</dbReference>
<gene>
    <name evidence="1" type="ORF">NUU61_007845</name>
</gene>
<proteinExistence type="predicted"/>